<dbReference type="Gene3D" id="3.40.50.300">
    <property type="entry name" value="P-loop containing nucleotide triphosphate hydrolases"/>
    <property type="match status" value="2"/>
</dbReference>
<evidence type="ECO:0000313" key="2">
    <source>
        <dbReference type="EMBL" id="RAY14771.1"/>
    </source>
</evidence>
<keyword evidence="3" id="KW-1185">Reference proteome</keyword>
<dbReference type="RefSeq" id="WP_111867065.1">
    <property type="nucleotide sequence ID" value="NZ_QLYX01000005.1"/>
</dbReference>
<reference evidence="2 3" key="1">
    <citation type="submission" date="2018-06" db="EMBL/GenBank/DDBJ databases">
        <title>Actinomadura craniellae sp. nov. isolated from marine sponge Craniella sp.</title>
        <authorList>
            <person name="Li L."/>
            <person name="Xu Q.H."/>
            <person name="Lin H.W."/>
            <person name="Lu Y.H."/>
        </authorList>
    </citation>
    <scope>NUCLEOTIDE SEQUENCE [LARGE SCALE GENOMIC DNA]</scope>
    <source>
        <strain evidence="2 3">LHW63021</strain>
    </source>
</reference>
<feature type="region of interest" description="Disordered" evidence="1">
    <location>
        <begin position="1265"/>
        <end position="1309"/>
    </location>
</feature>
<dbReference type="InterPro" id="IPR053137">
    <property type="entry name" value="NLR-like"/>
</dbReference>
<evidence type="ECO:0000313" key="3">
    <source>
        <dbReference type="Proteomes" id="UP000251891"/>
    </source>
</evidence>
<dbReference type="PANTHER" id="PTHR46082">
    <property type="entry name" value="ATP/GTP-BINDING PROTEIN-RELATED"/>
    <property type="match status" value="1"/>
</dbReference>
<accession>A0A365H6S1</accession>
<dbReference type="InterPro" id="IPR011990">
    <property type="entry name" value="TPR-like_helical_dom_sf"/>
</dbReference>
<dbReference type="Proteomes" id="UP000251891">
    <property type="component" value="Unassembled WGS sequence"/>
</dbReference>
<sequence length="1309" mass="143787">MRGDIVHKIVGFRGYQSGLGVSKGLANIAWILGSHGRRVLIVDWTDHQGSPTLLRHLGPYMDVRPDSGLRQLAEQYERSWLPGSGDHDGWEAPAIPFADQAVVLKMNFDWRDPALPPPVEFLARGDRVPDNGGGDEPFTWERFLSEPVRADFIKDMGASLRNADFDHILIDTDQGSPDLADAALELLDVLVYYFPGTEDGLRPSRAKLDELVARAGADLRVLPVSGRVDARDPRDQSLMRRRIRAAYEGLPVGDPASRDRYWNGTEVPAWPTYGRAETMAAVAEDPRHLYAMIKPYENITAAVLGEEEFRVIPLEEHAREEELHRVQRSLRNQRPRVGLLSAPCDVVWREWIGAVLHGLGVETSVEVVGDGESPDVLRFSEDPSPLLVVMSSGFEGTPESNLAGALWHVTADPGASAPSRDVVGAKVSELSEGAVLPSHVIDLLFLPEAGARQELGRRFGDLGQESPAGRLSVRYPARYPALDSLPAQDREFVGRNEIIARLREQLPASGRNGRPMALVAPGGLGKSAIALEYAWRYRSQFDIVWWIEARNAGSAREELERLAGGFLGGEQAEDAVHVMLRKLQRGEVPEAIQNTRSDGSGADNTPETLRWLLVYNDAPKDDSLLDLLAVPGPGGQVLVTSRDEQWAERADVIRVEHLPGADASELLARRAKGNNILKPVATDLSDAVRNEPLPIQYLKGYMDVGPSQITYRGSTDLAIQLLKRLEAGEDTSPPLARVLDMVLPDLARVSPGADLLLHCSVFLAARGANQELLGSRAMVEAIAEADETVRSGDRTFGELLGLLSKYRLARIDQRTGRLSVHQKTCRAVIDRLSEERRESLRERIQQLVAAFAPPDHEIDDPRHDGVYREVALHLEPAGMLSRETSSWGTEIRRAIVNTLRFHYRQNQLTEVERVAPALIEQWAARFGKDDPLLLRLRVQWANVLRARSRYEECMRIDQDVLQRQTNLLPLNHPHVLKTQGSLAADYRGRGDFLLAKGNDANIHTTMRIALGDEHLDTLGAANNLALDLVLTGDINGALTFNQEIYRILQGVFGDLHPRTIRAVTSLGIRYGQLGQYEVSRELLEMARQRRVTTRSMDGPDGFKLLNALSISLRGLGHSDAAALARTAYQGIDAIYGPDNLYTLTSAVSLAAALHAEGSSGEALDLARKYVDGMESLLPPVHPFISLCRANLAVYARAVGSGDLALEAAETAYQGLADSSSLGRTHPFTLIVGLGLANSLITDSARRHEAEALDSAAAEALGSLLRGRPQDGEHPHAAVARRNLDHTRSLLAGRESDETRGEIELDLPGI</sequence>
<dbReference type="PANTHER" id="PTHR46082:SF6">
    <property type="entry name" value="AAA+ ATPASE DOMAIN-CONTAINING PROTEIN-RELATED"/>
    <property type="match status" value="1"/>
</dbReference>
<organism evidence="2 3">
    <name type="scientific">Actinomadura craniellae</name>
    <dbReference type="NCBI Taxonomy" id="2231787"/>
    <lineage>
        <taxon>Bacteria</taxon>
        <taxon>Bacillati</taxon>
        <taxon>Actinomycetota</taxon>
        <taxon>Actinomycetes</taxon>
        <taxon>Streptosporangiales</taxon>
        <taxon>Thermomonosporaceae</taxon>
        <taxon>Actinomadura</taxon>
    </lineage>
</organism>
<gene>
    <name evidence="2" type="ORF">DPM19_13610</name>
</gene>
<dbReference type="Pfam" id="PF13424">
    <property type="entry name" value="TPR_12"/>
    <property type="match status" value="1"/>
</dbReference>
<dbReference type="Gene3D" id="1.25.40.10">
    <property type="entry name" value="Tetratricopeptide repeat domain"/>
    <property type="match status" value="2"/>
</dbReference>
<evidence type="ECO:0008006" key="4">
    <source>
        <dbReference type="Google" id="ProtNLM"/>
    </source>
</evidence>
<evidence type="ECO:0000256" key="1">
    <source>
        <dbReference type="SAM" id="MobiDB-lite"/>
    </source>
</evidence>
<dbReference type="OrthoDB" id="580767at2"/>
<dbReference type="SUPFAM" id="SSF52540">
    <property type="entry name" value="P-loop containing nucleoside triphosphate hydrolases"/>
    <property type="match status" value="2"/>
</dbReference>
<proteinExistence type="predicted"/>
<protein>
    <recommendedName>
        <fullName evidence="4">Tetratricopeptide repeat protein</fullName>
    </recommendedName>
</protein>
<dbReference type="NCBIfam" id="NF040586">
    <property type="entry name" value="FxSxx_TPR"/>
    <property type="match status" value="1"/>
</dbReference>
<dbReference type="GO" id="GO:0043531">
    <property type="term" value="F:ADP binding"/>
    <property type="evidence" value="ECO:0007669"/>
    <property type="project" value="InterPro"/>
</dbReference>
<feature type="compositionally biased region" description="Basic and acidic residues" evidence="1">
    <location>
        <begin position="1267"/>
        <end position="1302"/>
    </location>
</feature>
<dbReference type="EMBL" id="QLYX01000005">
    <property type="protein sequence ID" value="RAY14771.1"/>
    <property type="molecule type" value="Genomic_DNA"/>
</dbReference>
<name>A0A365H6S1_9ACTN</name>
<dbReference type="InterPro" id="IPR027417">
    <property type="entry name" value="P-loop_NTPase"/>
</dbReference>
<dbReference type="SUPFAM" id="SSF48452">
    <property type="entry name" value="TPR-like"/>
    <property type="match status" value="2"/>
</dbReference>
<comment type="caution">
    <text evidence="2">The sequence shown here is derived from an EMBL/GenBank/DDBJ whole genome shotgun (WGS) entry which is preliminary data.</text>
</comment>